<feature type="region of interest" description="Disordered" evidence="1">
    <location>
        <begin position="294"/>
        <end position="319"/>
    </location>
</feature>
<dbReference type="GO" id="GO:0030154">
    <property type="term" value="P:cell differentiation"/>
    <property type="evidence" value="ECO:0007669"/>
    <property type="project" value="TreeGrafter"/>
</dbReference>
<feature type="compositionally biased region" description="Polar residues" evidence="1">
    <location>
        <begin position="406"/>
        <end position="437"/>
    </location>
</feature>
<dbReference type="PANTHER" id="PTHR23039:SF3">
    <property type="entry name" value="NHS-LIKE PROTEIN 1"/>
    <property type="match status" value="1"/>
</dbReference>
<feature type="compositionally biased region" description="Basic and acidic residues" evidence="1">
    <location>
        <begin position="1378"/>
        <end position="1392"/>
    </location>
</feature>
<feature type="compositionally biased region" description="Polar residues" evidence="1">
    <location>
        <begin position="761"/>
        <end position="771"/>
    </location>
</feature>
<feature type="region of interest" description="Disordered" evidence="1">
    <location>
        <begin position="377"/>
        <end position="456"/>
    </location>
</feature>
<feature type="compositionally biased region" description="Polar residues" evidence="1">
    <location>
        <begin position="627"/>
        <end position="638"/>
    </location>
</feature>
<dbReference type="Pfam" id="PF15273">
    <property type="entry name" value="NHS"/>
    <property type="match status" value="4"/>
</dbReference>
<feature type="region of interest" description="Disordered" evidence="1">
    <location>
        <begin position="1207"/>
        <end position="1243"/>
    </location>
</feature>
<feature type="compositionally biased region" description="Polar residues" evidence="1">
    <location>
        <begin position="152"/>
        <end position="169"/>
    </location>
</feature>
<feature type="region of interest" description="Disordered" evidence="1">
    <location>
        <begin position="1116"/>
        <end position="1159"/>
    </location>
</feature>
<evidence type="ECO:0000313" key="2">
    <source>
        <dbReference type="Ensembl" id="ENSSFOP00015026421.2"/>
    </source>
</evidence>
<feature type="region of interest" description="Disordered" evidence="1">
    <location>
        <begin position="744"/>
        <end position="771"/>
    </location>
</feature>
<feature type="compositionally biased region" description="Basic and acidic residues" evidence="1">
    <location>
        <begin position="1133"/>
        <end position="1142"/>
    </location>
</feature>
<reference evidence="2" key="2">
    <citation type="submission" date="2025-08" db="UniProtKB">
        <authorList>
            <consortium name="Ensembl"/>
        </authorList>
    </citation>
    <scope>IDENTIFICATION</scope>
</reference>
<dbReference type="Ensembl" id="ENSSFOT00015026716.2">
    <property type="protein sequence ID" value="ENSSFOP00015026421.2"/>
    <property type="gene ID" value="ENSSFOG00015016946.2"/>
</dbReference>
<dbReference type="InterPro" id="IPR024845">
    <property type="entry name" value="NHS-like"/>
</dbReference>
<dbReference type="PANTHER" id="PTHR23039">
    <property type="entry name" value="NANCE-HORAN SYNDROME PROTEIN"/>
    <property type="match status" value="1"/>
</dbReference>
<evidence type="ECO:0000313" key="3">
    <source>
        <dbReference type="Proteomes" id="UP000694397"/>
    </source>
</evidence>
<feature type="region of interest" description="Disordered" evidence="1">
    <location>
        <begin position="790"/>
        <end position="824"/>
    </location>
</feature>
<reference evidence="2 3" key="1">
    <citation type="submission" date="2019-04" db="EMBL/GenBank/DDBJ databases">
        <authorList>
            <consortium name="Wellcome Sanger Institute Data Sharing"/>
        </authorList>
    </citation>
    <scope>NUCLEOTIDE SEQUENCE [LARGE SCALE GENOMIC DNA]</scope>
</reference>
<protein>
    <submittedName>
        <fullName evidence="2">NHS like 1</fullName>
    </submittedName>
</protein>
<feature type="compositionally biased region" description="Polar residues" evidence="1">
    <location>
        <begin position="744"/>
        <end position="754"/>
    </location>
</feature>
<feature type="compositionally biased region" description="Basic and acidic residues" evidence="1">
    <location>
        <begin position="1207"/>
        <end position="1217"/>
    </location>
</feature>
<name>A0A8C9S0S1_SCLFO</name>
<feature type="compositionally biased region" description="Polar residues" evidence="1">
    <location>
        <begin position="595"/>
        <end position="607"/>
    </location>
</feature>
<dbReference type="OrthoDB" id="8965057at2759"/>
<feature type="region of interest" description="Disordered" evidence="1">
    <location>
        <begin position="1283"/>
        <end position="1318"/>
    </location>
</feature>
<dbReference type="GeneTree" id="ENSGT00950000182963"/>
<sequence length="1411" mass="153122">MPEICKFFPWFVPPEEDRVAFLLGTLDKTALPVLRTAVSSLDEESKWTVHYTAPWHQQENVFLPGSRPACVEDLHRQAKVNLKTVLRECDKLRKDGIRSSQYYSQGPAFSAASLYDGSLSDHGDTDKKVGLSSVDEERLVYSTPLHRVPQPENGQVRRSQTNGKTNWSKTLPLPTPEEKMRQQAQCVHADIIPIDVTGNGEFQSHSMYIPGQCSTLGRVGSVSSTSHCSGTRESGCQTEEVKIMPPSMRRIRAQKGHGIAAQMANFSNSSSGSIPTVSNSVGVIFAPQFSGGDQRFHSLPRQGVHGSRHTDPSYTSTPLRSENCTVGIVSCQVNNHSIHQENGKFQSNQTTYCASLIGKNLSNSSSEAVTAIAEPNSHAQHVQSVSSYPMGKPLSSAGHKEEQHLPSMTLTSTPSRYDSAVSLSTGTLTETDSQSSNLDDRKDSRCKNAQSESNYSYGSLQSCNSITQDQWLYDSPPKNSRMSNCSTPITHVCSGLECPSSKTESSLHYSLENDGDPTSMHLDLGLRSRSYSNINGTNHVQHSFYKCKEHHSQDDRISLYSNKSLSRSISLRKAKKPPLPPTRTDSLRRKPGKNQLPTDKNPQSNGSVLSKTLIASLQESLNLNLKSNEVSSPTQSHSSDYEDLWVQRSRSQSSISGGSGGMSPSDANINSIYPITPSQSDSSGLRTDSAEPMAYQVDRTRPQTEQHNYPDIQISSTDETPKDFSTEGFQFGSQMLLPPTPKNSLEVTAKSASSPDKMHQLASSNCGYSSQPNSSTIGNNLVCLKKTLSPAGLRPKPKVPERKSSLSSSVSVPPFPSLSSSISDPGKNSLHFTGLPSLLNFPTSLTPLTPPSPVIASRQNFTPLALPITLEKISKIIIPGFTFSPSEANPPPLPPPLPLHASITPPSLHESLIRQPVGTTLVKDALKSVEAGGTDNSLDEKKNMPDHSIEPDRFLKPVITAQALQMVQLRPVQKLERLSNADVGSSDLQKAKYKQQFPKPLTPEKPKNPETHIALPLSANYNFSINGIQKVSTPPPHSPIEAPGQACLQALHDDLLPSPSPLETLHSIPSKHKLPCSPQKPKLTLIVPPIFCQPAAEQGHPLSLDVNGTVALSSVNEESNLGTMDEQAFPQPRTEEDDKGGDLKSSPSLAGQEQSLSSGLSTTVSHRLLDLIIEDQELILCDERSTSEGDGDLRTCVARRSKRKVLGWRDSEEERRGSHSPSPPITPTGTSPGLGSLGSLPRQTGSIQRNLRKTATSSDNFKALLLKKGSRTESNFRMSAAEILRSTDPRHQRSHSDSALDPSIEAPISPCASPSQGRRAREQWARTEGVLPRFSPVFSASLAGTRHGRSRTPPSAASSRYGARSRILSSPMTVICEREGELSEAADAREPPESGTVGPPAAVLDSKQLLV</sequence>
<feature type="compositionally biased region" description="Low complexity" evidence="1">
    <location>
        <begin position="1351"/>
        <end position="1364"/>
    </location>
</feature>
<feature type="region of interest" description="Disordered" evidence="1">
    <location>
        <begin position="627"/>
        <end position="670"/>
    </location>
</feature>
<feature type="region of interest" description="Disordered" evidence="1">
    <location>
        <begin position="568"/>
        <end position="607"/>
    </location>
</feature>
<feature type="compositionally biased region" description="Low complexity" evidence="1">
    <location>
        <begin position="1227"/>
        <end position="1241"/>
    </location>
</feature>
<feature type="compositionally biased region" description="Polar residues" evidence="1">
    <location>
        <begin position="377"/>
        <end position="387"/>
    </location>
</feature>
<feature type="region of interest" description="Disordered" evidence="1">
    <location>
        <begin position="1378"/>
        <end position="1411"/>
    </location>
</feature>
<feature type="compositionally biased region" description="Low complexity" evidence="1">
    <location>
        <begin position="805"/>
        <end position="823"/>
    </location>
</feature>
<feature type="compositionally biased region" description="Basic and acidic residues" evidence="1">
    <location>
        <begin position="1285"/>
        <end position="1298"/>
    </location>
</feature>
<feature type="region of interest" description="Disordered" evidence="1">
    <location>
        <begin position="147"/>
        <end position="174"/>
    </location>
</feature>
<feature type="compositionally biased region" description="Polar residues" evidence="1">
    <location>
        <begin position="447"/>
        <end position="456"/>
    </location>
</feature>
<organism evidence="2 3">
    <name type="scientific">Scleropages formosus</name>
    <name type="common">Asian bonytongue</name>
    <name type="synonym">Osteoglossum formosum</name>
    <dbReference type="NCBI Taxonomy" id="113540"/>
    <lineage>
        <taxon>Eukaryota</taxon>
        <taxon>Metazoa</taxon>
        <taxon>Chordata</taxon>
        <taxon>Craniata</taxon>
        <taxon>Vertebrata</taxon>
        <taxon>Euteleostomi</taxon>
        <taxon>Actinopterygii</taxon>
        <taxon>Neopterygii</taxon>
        <taxon>Teleostei</taxon>
        <taxon>Osteoglossocephala</taxon>
        <taxon>Osteoglossomorpha</taxon>
        <taxon>Osteoglossiformes</taxon>
        <taxon>Osteoglossidae</taxon>
        <taxon>Scleropages</taxon>
    </lineage>
</organism>
<feature type="region of interest" description="Disordered" evidence="1">
    <location>
        <begin position="1341"/>
        <end position="1364"/>
    </location>
</feature>
<reference evidence="2" key="3">
    <citation type="submission" date="2025-09" db="UniProtKB">
        <authorList>
            <consortium name="Ensembl"/>
        </authorList>
    </citation>
    <scope>IDENTIFICATION</scope>
</reference>
<gene>
    <name evidence="2" type="primary">NHSL1</name>
    <name evidence="2" type="synonym">nhsl1a</name>
</gene>
<proteinExistence type="predicted"/>
<feature type="compositionally biased region" description="Polar residues" evidence="1">
    <location>
        <begin position="1145"/>
        <end position="1159"/>
    </location>
</feature>
<accession>A0A8C9S0S1</accession>
<keyword evidence="3" id="KW-1185">Reference proteome</keyword>
<evidence type="ECO:0000256" key="1">
    <source>
        <dbReference type="SAM" id="MobiDB-lite"/>
    </source>
</evidence>
<dbReference type="Proteomes" id="UP000694397">
    <property type="component" value="Chromosome 15"/>
</dbReference>